<name>A0A0F9J8L7_9ZZZZ</name>
<sequence>CDPCVGAWQRASERANLEQLLEKATSAWNNAGTSRQIMYPARKLKNILGKLLGLVAFGGEKFDRYTRLLDKVTTWIQENQTDRAV</sequence>
<organism evidence="1">
    <name type="scientific">marine sediment metagenome</name>
    <dbReference type="NCBI Taxonomy" id="412755"/>
    <lineage>
        <taxon>unclassified sequences</taxon>
        <taxon>metagenomes</taxon>
        <taxon>ecological metagenomes</taxon>
    </lineage>
</organism>
<reference evidence="1" key="1">
    <citation type="journal article" date="2015" name="Nature">
        <title>Complex archaea that bridge the gap between prokaryotes and eukaryotes.</title>
        <authorList>
            <person name="Spang A."/>
            <person name="Saw J.H."/>
            <person name="Jorgensen S.L."/>
            <person name="Zaremba-Niedzwiedzka K."/>
            <person name="Martijn J."/>
            <person name="Lind A.E."/>
            <person name="van Eijk R."/>
            <person name="Schleper C."/>
            <person name="Guy L."/>
            <person name="Ettema T.J."/>
        </authorList>
    </citation>
    <scope>NUCLEOTIDE SEQUENCE</scope>
</reference>
<gene>
    <name evidence="1" type="ORF">LCGC14_1560760</name>
</gene>
<dbReference type="AlphaFoldDB" id="A0A0F9J8L7"/>
<protein>
    <submittedName>
        <fullName evidence="1">Uncharacterized protein</fullName>
    </submittedName>
</protein>
<dbReference type="EMBL" id="LAZR01012052">
    <property type="protein sequence ID" value="KKM45489.1"/>
    <property type="molecule type" value="Genomic_DNA"/>
</dbReference>
<feature type="non-terminal residue" evidence="1">
    <location>
        <position position="1"/>
    </location>
</feature>
<accession>A0A0F9J8L7</accession>
<proteinExistence type="predicted"/>
<evidence type="ECO:0000313" key="1">
    <source>
        <dbReference type="EMBL" id="KKM45489.1"/>
    </source>
</evidence>
<comment type="caution">
    <text evidence="1">The sequence shown here is derived from an EMBL/GenBank/DDBJ whole genome shotgun (WGS) entry which is preliminary data.</text>
</comment>